<reference evidence="10 11" key="1">
    <citation type="journal article" date="2021" name="Sci. Rep.">
        <title>The genome of the diatom Chaetoceros tenuissimus carries an ancient integrated fragment of an extant virus.</title>
        <authorList>
            <person name="Hongo Y."/>
            <person name="Kimura K."/>
            <person name="Takaki Y."/>
            <person name="Yoshida Y."/>
            <person name="Baba S."/>
            <person name="Kobayashi G."/>
            <person name="Nagasaki K."/>
            <person name="Hano T."/>
            <person name="Tomaru Y."/>
        </authorList>
    </citation>
    <scope>NUCLEOTIDE SEQUENCE [LARGE SCALE GENOMIC DNA]</scope>
    <source>
        <strain evidence="10 11">NIES-3715</strain>
    </source>
</reference>
<evidence type="ECO:0000256" key="3">
    <source>
        <dbReference type="ARBA" id="ARBA00022448"/>
    </source>
</evidence>
<dbReference type="EMBL" id="BLLK01000020">
    <property type="protein sequence ID" value="GFH44658.1"/>
    <property type="molecule type" value="Genomic_DNA"/>
</dbReference>
<gene>
    <name evidence="10" type="ORF">CTEN210_01132</name>
</gene>
<proteinExistence type="inferred from homology"/>
<feature type="compositionally biased region" description="Polar residues" evidence="9">
    <location>
        <begin position="412"/>
        <end position="433"/>
    </location>
</feature>
<dbReference type="AlphaFoldDB" id="A0AAD3GZL1"/>
<comment type="similarity">
    <text evidence="2">Belongs to the SNAP family.</text>
</comment>
<evidence type="ECO:0000313" key="10">
    <source>
        <dbReference type="EMBL" id="GFH44658.1"/>
    </source>
</evidence>
<feature type="region of interest" description="Disordered" evidence="9">
    <location>
        <begin position="410"/>
        <end position="460"/>
    </location>
</feature>
<evidence type="ECO:0000313" key="11">
    <source>
        <dbReference type="Proteomes" id="UP001054902"/>
    </source>
</evidence>
<dbReference type="PANTHER" id="PTHR13768">
    <property type="entry name" value="SOLUBLE NSF ATTACHMENT PROTEIN SNAP"/>
    <property type="match status" value="1"/>
</dbReference>
<keyword evidence="5" id="KW-0653">Protein transport</keyword>
<evidence type="ECO:0000256" key="6">
    <source>
        <dbReference type="ARBA" id="ARBA00023136"/>
    </source>
</evidence>
<protein>
    <recommendedName>
        <fullName evidence="7">Gamma-soluble NSF attachment protein</fullName>
    </recommendedName>
    <alternativeName>
        <fullName evidence="8">N-ethylmaleimide-sensitive factor attachment protein gamma</fullName>
    </alternativeName>
</protein>
<dbReference type="SUPFAM" id="SSF48452">
    <property type="entry name" value="TPR-like"/>
    <property type="match status" value="1"/>
</dbReference>
<comment type="caution">
    <text evidence="10">The sequence shown here is derived from an EMBL/GenBank/DDBJ whole genome shotgun (WGS) entry which is preliminary data.</text>
</comment>
<feature type="region of interest" description="Disordered" evidence="9">
    <location>
        <begin position="24"/>
        <end position="53"/>
    </location>
</feature>
<dbReference type="GO" id="GO:0031201">
    <property type="term" value="C:SNARE complex"/>
    <property type="evidence" value="ECO:0007669"/>
    <property type="project" value="TreeGrafter"/>
</dbReference>
<evidence type="ECO:0000256" key="8">
    <source>
        <dbReference type="ARBA" id="ARBA00042485"/>
    </source>
</evidence>
<dbReference type="GO" id="GO:0005774">
    <property type="term" value="C:vacuolar membrane"/>
    <property type="evidence" value="ECO:0007669"/>
    <property type="project" value="TreeGrafter"/>
</dbReference>
<dbReference type="Proteomes" id="UP001054902">
    <property type="component" value="Unassembled WGS sequence"/>
</dbReference>
<dbReference type="GO" id="GO:0005483">
    <property type="term" value="F:soluble NSF attachment protein activity"/>
    <property type="evidence" value="ECO:0007669"/>
    <property type="project" value="TreeGrafter"/>
</dbReference>
<evidence type="ECO:0000256" key="4">
    <source>
        <dbReference type="ARBA" id="ARBA00022892"/>
    </source>
</evidence>
<dbReference type="InterPro" id="IPR000744">
    <property type="entry name" value="NSF_attach"/>
</dbReference>
<accession>A0AAD3GZL1</accession>
<sequence>MAYRRNAESNRDALFGNAASAKVSSLNKKPAARSTTTTSTSTSTTSRTSKKPLTRTLTGQAKIDKMKEAEEYRTKAKKALQRGLFSSPDPIAGGMFYHRAAEAYKLCGENRLERLHRIASADCQLGHGAYATAAQEYVKAAELSKDSEETLERKRAECTKLYADAAKAWKEENELGRAGECMLLSGFSLLLTEEETVGGQYLEKMSKDAMTIIEAAVESYVPDPLNLYKSFRQTGVSSFVDPDSTPSDYQGDWEPDEATLNLCKNHMVKSSFAHETLAKAIHKFVQYGEYKSALYAAGAVTAILEADGFSTITLSRAYCAETVLMLAQGDVVAADKQFLEIHLQNNNYLSSRECKLAEDLIRAIKSRDPDELDVARDPNGSNRAALANLDPTLRNLVAFLKISGAAKKKASVPTSGPVANNPSTNQGGDQLQNELDDLMNGMGLGSDEVEEDDDDDLDLR</sequence>
<dbReference type="Gene3D" id="1.25.40.10">
    <property type="entry name" value="Tetratricopeptide repeat domain"/>
    <property type="match status" value="2"/>
</dbReference>
<keyword evidence="11" id="KW-1185">Reference proteome</keyword>
<evidence type="ECO:0000256" key="7">
    <source>
        <dbReference type="ARBA" id="ARBA00040047"/>
    </source>
</evidence>
<dbReference type="PANTHER" id="PTHR13768:SF2">
    <property type="entry name" value="GAMMA-SOLUBLE NSF ATTACHMENT PROTEIN"/>
    <property type="match status" value="1"/>
</dbReference>
<evidence type="ECO:0000256" key="5">
    <source>
        <dbReference type="ARBA" id="ARBA00022927"/>
    </source>
</evidence>
<dbReference type="InterPro" id="IPR011990">
    <property type="entry name" value="TPR-like_helical_dom_sf"/>
</dbReference>
<dbReference type="GO" id="GO:0006886">
    <property type="term" value="P:intracellular protein transport"/>
    <property type="evidence" value="ECO:0007669"/>
    <property type="project" value="InterPro"/>
</dbReference>
<organism evidence="10 11">
    <name type="scientific">Chaetoceros tenuissimus</name>
    <dbReference type="NCBI Taxonomy" id="426638"/>
    <lineage>
        <taxon>Eukaryota</taxon>
        <taxon>Sar</taxon>
        <taxon>Stramenopiles</taxon>
        <taxon>Ochrophyta</taxon>
        <taxon>Bacillariophyta</taxon>
        <taxon>Coscinodiscophyceae</taxon>
        <taxon>Chaetocerotophycidae</taxon>
        <taxon>Chaetocerotales</taxon>
        <taxon>Chaetocerotaceae</taxon>
        <taxon>Chaetoceros</taxon>
    </lineage>
</organism>
<keyword evidence="3" id="KW-0813">Transport</keyword>
<evidence type="ECO:0000256" key="1">
    <source>
        <dbReference type="ARBA" id="ARBA00004170"/>
    </source>
</evidence>
<dbReference type="GO" id="GO:0019905">
    <property type="term" value="F:syntaxin binding"/>
    <property type="evidence" value="ECO:0007669"/>
    <property type="project" value="TreeGrafter"/>
</dbReference>
<evidence type="ECO:0000256" key="9">
    <source>
        <dbReference type="SAM" id="MobiDB-lite"/>
    </source>
</evidence>
<keyword evidence="6" id="KW-0472">Membrane</keyword>
<name>A0AAD3GZL1_9STRA</name>
<dbReference type="GO" id="GO:0016192">
    <property type="term" value="P:vesicle-mediated transport"/>
    <property type="evidence" value="ECO:0007669"/>
    <property type="project" value="UniProtKB-KW"/>
</dbReference>
<comment type="subcellular location">
    <subcellularLocation>
        <location evidence="1">Membrane</location>
        <topology evidence="1">Peripheral membrane protein</topology>
    </subcellularLocation>
</comment>
<keyword evidence="4" id="KW-0931">ER-Golgi transport</keyword>
<feature type="compositionally biased region" description="Low complexity" evidence="9">
    <location>
        <begin position="33"/>
        <end position="47"/>
    </location>
</feature>
<evidence type="ECO:0000256" key="2">
    <source>
        <dbReference type="ARBA" id="ARBA00010050"/>
    </source>
</evidence>
<feature type="compositionally biased region" description="Acidic residues" evidence="9">
    <location>
        <begin position="447"/>
        <end position="460"/>
    </location>
</feature>